<proteinExistence type="predicted"/>
<accession>A0A8J2BLG9</accession>
<dbReference type="InterPro" id="IPR052022">
    <property type="entry name" value="26kDa_periplasmic_antigen"/>
</dbReference>
<dbReference type="Gene3D" id="3.30.70.2970">
    <property type="entry name" value="Protein of unknown function (DUF541), domain 2"/>
    <property type="match status" value="1"/>
</dbReference>
<evidence type="ECO:0000313" key="2">
    <source>
        <dbReference type="Proteomes" id="UP000663859"/>
    </source>
</evidence>
<reference evidence="1" key="1">
    <citation type="submission" date="2021-02" db="EMBL/GenBank/DDBJ databases">
        <authorList>
            <person name="Cremers G."/>
            <person name="Picone N."/>
        </authorList>
    </citation>
    <scope>NUCLEOTIDE SEQUENCE</scope>
    <source>
        <strain evidence="1">PQ17</strain>
    </source>
</reference>
<dbReference type="RefSeq" id="WP_174582371.1">
    <property type="nucleotide sequence ID" value="NZ_CAJNOB010000045.1"/>
</dbReference>
<evidence type="ECO:0008006" key="3">
    <source>
        <dbReference type="Google" id="ProtNLM"/>
    </source>
</evidence>
<evidence type="ECO:0000313" key="1">
    <source>
        <dbReference type="EMBL" id="CAF0702749.1"/>
    </source>
</evidence>
<dbReference type="Proteomes" id="UP000663859">
    <property type="component" value="Unassembled WGS sequence"/>
</dbReference>
<dbReference type="Gene3D" id="3.30.110.170">
    <property type="entry name" value="Protein of unknown function (DUF541), domain 1"/>
    <property type="match status" value="1"/>
</dbReference>
<dbReference type="EMBL" id="CAJNOB010000045">
    <property type="protein sequence ID" value="CAF0702749.1"/>
    <property type="molecule type" value="Genomic_DNA"/>
</dbReference>
<dbReference type="InterPro" id="IPR007497">
    <property type="entry name" value="SIMPL/DUF541"/>
</dbReference>
<dbReference type="PANTHER" id="PTHR34387">
    <property type="entry name" value="SLR1258 PROTEIN"/>
    <property type="match status" value="1"/>
</dbReference>
<dbReference type="PANTHER" id="PTHR34387:SF2">
    <property type="entry name" value="SLR1258 PROTEIN"/>
    <property type="match status" value="1"/>
</dbReference>
<comment type="caution">
    <text evidence="1">The sequence shown here is derived from an EMBL/GenBank/DDBJ whole genome shotgun (WGS) entry which is preliminary data.</text>
</comment>
<keyword evidence="2" id="KW-1185">Reference proteome</keyword>
<dbReference type="GO" id="GO:0006974">
    <property type="term" value="P:DNA damage response"/>
    <property type="evidence" value="ECO:0007669"/>
    <property type="project" value="TreeGrafter"/>
</dbReference>
<protein>
    <recommendedName>
        <fullName evidence="3">26 kDa periplasmic immunogenic protein</fullName>
    </recommendedName>
</protein>
<dbReference type="Pfam" id="PF04402">
    <property type="entry name" value="SIMPL"/>
    <property type="match status" value="1"/>
</dbReference>
<name>A0A8J2BLG9_9BACT</name>
<sequence>MQAFVRGFVLASLLTASITRGSDTLPLPGITVWGHGEVSVVPDRVLLRMAAMATDLNPGQALSAVNRVASEFVARARALGVGEREIRSAAITLRAQYDESDKPRRFLGYQATHPIEILLQDLSKLGALLEAAKQAGINRIEDPHFESSRASALRREALAAAARDAETNAQTLAQALGLRLGLARVVSTAESPQPVVLGAAPLAASSNEMSGLEVGLIRYEAQVKVQFDLKPPGP</sequence>
<organism evidence="1 2">
    <name type="scientific">Candidatus Methylacidithermus pantelleriae</name>
    <dbReference type="NCBI Taxonomy" id="2744239"/>
    <lineage>
        <taxon>Bacteria</taxon>
        <taxon>Pseudomonadati</taxon>
        <taxon>Verrucomicrobiota</taxon>
        <taxon>Methylacidiphilae</taxon>
        <taxon>Methylacidiphilales</taxon>
        <taxon>Methylacidiphilaceae</taxon>
        <taxon>Candidatus Methylacidithermus</taxon>
    </lineage>
</organism>
<dbReference type="AlphaFoldDB" id="A0A8J2BLG9"/>
<gene>
    <name evidence="1" type="ORF">MPNT_50178</name>
</gene>